<dbReference type="SUPFAM" id="SSF56935">
    <property type="entry name" value="Porins"/>
    <property type="match status" value="1"/>
</dbReference>
<feature type="domain" description="TonB-dependent receptor plug" evidence="18">
    <location>
        <begin position="79"/>
        <end position="189"/>
    </location>
</feature>
<accession>A0A2W5DW16</accession>
<evidence type="ECO:0000256" key="8">
    <source>
        <dbReference type="ARBA" id="ARBA00023004"/>
    </source>
</evidence>
<comment type="subcellular location">
    <subcellularLocation>
        <location evidence="1 14">Cell outer membrane</location>
        <topology evidence="1 14">Multi-pass membrane protein</topology>
    </subcellularLocation>
</comment>
<dbReference type="Proteomes" id="UP000249633">
    <property type="component" value="Unassembled WGS sequence"/>
</dbReference>
<dbReference type="InterPro" id="IPR036942">
    <property type="entry name" value="Beta-barrel_TonB_sf"/>
</dbReference>
<evidence type="ECO:0000256" key="2">
    <source>
        <dbReference type="ARBA" id="ARBA00009810"/>
    </source>
</evidence>
<evidence type="ECO:0000256" key="10">
    <source>
        <dbReference type="ARBA" id="ARBA00023077"/>
    </source>
</evidence>
<dbReference type="InterPro" id="IPR037066">
    <property type="entry name" value="Plug_dom_sf"/>
</dbReference>
<keyword evidence="13 14" id="KW-0998">Cell outer membrane</keyword>
<evidence type="ECO:0000256" key="3">
    <source>
        <dbReference type="ARBA" id="ARBA00022448"/>
    </source>
</evidence>
<evidence type="ECO:0000256" key="4">
    <source>
        <dbReference type="ARBA" id="ARBA00022452"/>
    </source>
</evidence>
<dbReference type="AlphaFoldDB" id="A0A2W5DW16"/>
<dbReference type="GO" id="GO:0009279">
    <property type="term" value="C:cell outer membrane"/>
    <property type="evidence" value="ECO:0007669"/>
    <property type="project" value="UniProtKB-SubCell"/>
</dbReference>
<dbReference type="PANTHER" id="PTHR32552">
    <property type="entry name" value="FERRICHROME IRON RECEPTOR-RELATED"/>
    <property type="match status" value="1"/>
</dbReference>
<evidence type="ECO:0000256" key="16">
    <source>
        <dbReference type="SAM" id="SignalP"/>
    </source>
</evidence>
<dbReference type="PANTHER" id="PTHR32552:SF89">
    <property type="entry name" value="CATECHOLATE SIDEROPHORE RECEPTOR FIU"/>
    <property type="match status" value="1"/>
</dbReference>
<evidence type="ECO:0000256" key="12">
    <source>
        <dbReference type="ARBA" id="ARBA00023170"/>
    </source>
</evidence>
<evidence type="ECO:0000256" key="5">
    <source>
        <dbReference type="ARBA" id="ARBA00022496"/>
    </source>
</evidence>
<evidence type="ECO:0000256" key="13">
    <source>
        <dbReference type="ARBA" id="ARBA00023237"/>
    </source>
</evidence>
<evidence type="ECO:0000313" key="19">
    <source>
        <dbReference type="EMBL" id="PZP33367.1"/>
    </source>
</evidence>
<keyword evidence="12 19" id="KW-0675">Receptor</keyword>
<evidence type="ECO:0000256" key="14">
    <source>
        <dbReference type="PROSITE-ProRule" id="PRU01360"/>
    </source>
</evidence>
<evidence type="ECO:0000256" key="11">
    <source>
        <dbReference type="ARBA" id="ARBA00023136"/>
    </source>
</evidence>
<keyword evidence="8" id="KW-0408">Iron</keyword>
<evidence type="ECO:0000256" key="1">
    <source>
        <dbReference type="ARBA" id="ARBA00004571"/>
    </source>
</evidence>
<organism evidence="19 20">
    <name type="scientific">Roseateles depolymerans</name>
    <dbReference type="NCBI Taxonomy" id="76731"/>
    <lineage>
        <taxon>Bacteria</taxon>
        <taxon>Pseudomonadati</taxon>
        <taxon>Pseudomonadota</taxon>
        <taxon>Betaproteobacteria</taxon>
        <taxon>Burkholderiales</taxon>
        <taxon>Sphaerotilaceae</taxon>
        <taxon>Roseateles</taxon>
    </lineage>
</organism>
<keyword evidence="5" id="KW-0410">Iron transport</keyword>
<sequence length="853" mass="91843">MRTAALAARRARAHASTLPPQALTPRLLALAVAAACAAPLGALAQQAAASPKPAETSPEVKELEAVVVTGTARREGVRKLEAGFSITTATEEQIKQAAPTSTADILKTVPGVFVESTGGQSNANIRVRGFPTPGDGPYSTFQQNGAPLYALSSLSFFEHSQLFRLDDTIERMEVLRGGPSPIFGSGQPGVTVNFIQKDGRNPEGSLRVTTGTGSLKRIDGVYAGPLTDKWSVMVGGFWRQSQGVRDTQFPADDGGQLSLVLNRKLDTGSLQLYARALNDRNAFFTAIPVVGSPDGKSASSYPGFDALKDYFYGNELRHIVLETGRATGRTLPNGQPEILRDTVTRDLAKGRGADVQTFGANLDTKIGDWTLTNKLGHTSGDVPTYALFSGANPQTLGSYIQSQVAAANGDAGVVAAAGRLATGGTASFTNGGGAISDMNTPVIVNGMWVVDKKLRSTTNETRLSKEVLPGHNMTVGLYLAGYSSSDQWTLGQAQLMTVTPHARVIDLQLDNGVKASRAGYVSPPFSFNLDADYSGDTRAFFLADEWQVTKDLRVDLGARRETQHLSGTIANVSNGDLDNDPTTLYNNNLAYFNGTNTLLDSKLTRNSFTAGANYNLSRELSVFVRANKGHRMPDFDVLRGRGANEVRDPVEDITQYEIGLKTATKLYSAFLTAYQNKLSNSQTQQFTNAGNLVLRPNSKATGLEFELGLRPGYGFEITATGNYQDAKYKDFQQYSGNRVERAPKFQARLTPSWQTQTSFGQLRSFVTLNHVGERFADQTNVLKLPAYRSWDAGAVLALDNGIEVRLTGTNLTNKIGLTEGNFRVPGQGVGQDGVFLARPLFGRAYELSVGFQF</sequence>
<dbReference type="InterPro" id="IPR012910">
    <property type="entry name" value="Plug_dom"/>
</dbReference>
<comment type="similarity">
    <text evidence="2 14 15">Belongs to the TonB-dependent receptor family.</text>
</comment>
<keyword evidence="3 14" id="KW-0813">Transport</keyword>
<protein>
    <submittedName>
        <fullName evidence="19">TonB-dependent receptor</fullName>
    </submittedName>
</protein>
<evidence type="ECO:0000259" key="17">
    <source>
        <dbReference type="Pfam" id="PF00593"/>
    </source>
</evidence>
<keyword evidence="7 16" id="KW-0732">Signal</keyword>
<evidence type="ECO:0000256" key="6">
    <source>
        <dbReference type="ARBA" id="ARBA00022692"/>
    </source>
</evidence>
<evidence type="ECO:0000256" key="15">
    <source>
        <dbReference type="RuleBase" id="RU003357"/>
    </source>
</evidence>
<proteinExistence type="inferred from homology"/>
<evidence type="ECO:0000313" key="20">
    <source>
        <dbReference type="Proteomes" id="UP000249633"/>
    </source>
</evidence>
<feature type="chain" id="PRO_5016018769" evidence="16">
    <location>
        <begin position="45"/>
        <end position="853"/>
    </location>
</feature>
<feature type="signal peptide" evidence="16">
    <location>
        <begin position="1"/>
        <end position="44"/>
    </location>
</feature>
<gene>
    <name evidence="19" type="ORF">DI603_08325</name>
</gene>
<dbReference type="PROSITE" id="PS52016">
    <property type="entry name" value="TONB_DEPENDENT_REC_3"/>
    <property type="match status" value="1"/>
</dbReference>
<dbReference type="InterPro" id="IPR039426">
    <property type="entry name" value="TonB-dep_rcpt-like"/>
</dbReference>
<dbReference type="Pfam" id="PF07715">
    <property type="entry name" value="Plug"/>
    <property type="match status" value="1"/>
</dbReference>
<keyword evidence="11 14" id="KW-0472">Membrane</keyword>
<dbReference type="Gene3D" id="2.40.170.20">
    <property type="entry name" value="TonB-dependent receptor, beta-barrel domain"/>
    <property type="match status" value="1"/>
</dbReference>
<dbReference type="Gene3D" id="2.170.130.10">
    <property type="entry name" value="TonB-dependent receptor, plug domain"/>
    <property type="match status" value="1"/>
</dbReference>
<dbReference type="InterPro" id="IPR000531">
    <property type="entry name" value="Beta-barrel_TonB"/>
</dbReference>
<name>A0A2W5DW16_9BURK</name>
<reference evidence="19 20" key="1">
    <citation type="submission" date="2017-08" db="EMBL/GenBank/DDBJ databases">
        <title>Infants hospitalized years apart are colonized by the same room-sourced microbial strains.</title>
        <authorList>
            <person name="Brooks B."/>
            <person name="Olm M.R."/>
            <person name="Firek B.A."/>
            <person name="Baker R."/>
            <person name="Thomas B.C."/>
            <person name="Morowitz M.J."/>
            <person name="Banfield J.F."/>
        </authorList>
    </citation>
    <scope>NUCLEOTIDE SEQUENCE [LARGE SCALE GENOMIC DNA]</scope>
    <source>
        <strain evidence="19">S2_012_000_R2_81</strain>
    </source>
</reference>
<keyword evidence="6 14" id="KW-0812">Transmembrane</keyword>
<dbReference type="Pfam" id="PF00593">
    <property type="entry name" value="TonB_dep_Rec_b-barrel"/>
    <property type="match status" value="1"/>
</dbReference>
<keyword evidence="10 15" id="KW-0798">TonB box</keyword>
<dbReference type="EMBL" id="QFOD01000006">
    <property type="protein sequence ID" value="PZP33367.1"/>
    <property type="molecule type" value="Genomic_DNA"/>
</dbReference>
<dbReference type="GO" id="GO:0015344">
    <property type="term" value="F:siderophore uptake transmembrane transporter activity"/>
    <property type="evidence" value="ECO:0007669"/>
    <property type="project" value="TreeGrafter"/>
</dbReference>
<evidence type="ECO:0000259" key="18">
    <source>
        <dbReference type="Pfam" id="PF07715"/>
    </source>
</evidence>
<evidence type="ECO:0000256" key="7">
    <source>
        <dbReference type="ARBA" id="ARBA00022729"/>
    </source>
</evidence>
<comment type="caution">
    <text evidence="19">The sequence shown here is derived from an EMBL/GenBank/DDBJ whole genome shotgun (WGS) entry which is preliminary data.</text>
</comment>
<evidence type="ECO:0000256" key="9">
    <source>
        <dbReference type="ARBA" id="ARBA00023065"/>
    </source>
</evidence>
<keyword evidence="9" id="KW-0406">Ion transport</keyword>
<feature type="domain" description="TonB-dependent receptor-like beta-barrel" evidence="17">
    <location>
        <begin position="350"/>
        <end position="811"/>
    </location>
</feature>
<keyword evidence="4 14" id="KW-1134">Transmembrane beta strand</keyword>